<dbReference type="NCBIfam" id="TIGR01549">
    <property type="entry name" value="HAD-SF-IA-v1"/>
    <property type="match status" value="1"/>
</dbReference>
<keyword evidence="6 10" id="KW-0479">Metal-binding</keyword>
<keyword evidence="8 10" id="KW-0460">Magnesium</keyword>
<dbReference type="GO" id="GO:0005829">
    <property type="term" value="C:cytosol"/>
    <property type="evidence" value="ECO:0007669"/>
    <property type="project" value="TreeGrafter"/>
</dbReference>
<dbReference type="UniPathway" id="UPA00865">
    <property type="reaction ID" value="UER00834"/>
</dbReference>
<evidence type="ECO:0000256" key="9">
    <source>
        <dbReference type="ARBA" id="ARBA00023277"/>
    </source>
</evidence>
<evidence type="ECO:0000256" key="6">
    <source>
        <dbReference type="ARBA" id="ARBA00022723"/>
    </source>
</evidence>
<dbReference type="InterPro" id="IPR036412">
    <property type="entry name" value="HAD-like_sf"/>
</dbReference>
<sequence>MKPAGWPRAVLFDLDGTLVDSAPDIAEALNETLESYGHPPLTLEAVTKMVGRGVDVLVERAYGALGLEIDPATRERVVDRYVKLYEARATQSTVLMAGVSDLLRDLKEKGVPLGVVTNKPGEATRAVLDHFRLGELMAVVVGGDAGPALKPEPGLLLHACEALGFAPSDVVFVGDSENDVLAARAAGMPIVAVAGGYTELTPEALGADAAIERLDELPAAILALAEGEGAPEV</sequence>
<feature type="binding site" evidence="10">
    <location>
        <position position="15"/>
    </location>
    <ligand>
        <name>Mg(2+)</name>
        <dbReference type="ChEBI" id="CHEBI:18420"/>
    </ligand>
</feature>
<dbReference type="SFLD" id="SFLDG01135">
    <property type="entry name" value="C1.5.6:_HAD__Beta-PGM__Phospha"/>
    <property type="match status" value="1"/>
</dbReference>
<dbReference type="Proteomes" id="UP000432089">
    <property type="component" value="Unassembled WGS sequence"/>
</dbReference>
<dbReference type="NCBIfam" id="TIGR01509">
    <property type="entry name" value="HAD-SF-IA-v3"/>
    <property type="match status" value="1"/>
</dbReference>
<comment type="pathway">
    <text evidence="3 10">Organic acid metabolism; glycolate biosynthesis; glycolate from 2-phosphoglycolate: step 1/1.</text>
</comment>
<evidence type="ECO:0000313" key="12">
    <source>
        <dbReference type="Proteomes" id="UP000432089"/>
    </source>
</evidence>
<dbReference type="InterPro" id="IPR041492">
    <property type="entry name" value="HAD_2"/>
</dbReference>
<feature type="active site" description="Nucleophile" evidence="10">
    <location>
        <position position="13"/>
    </location>
</feature>
<dbReference type="GO" id="GO:0046872">
    <property type="term" value="F:metal ion binding"/>
    <property type="evidence" value="ECO:0007669"/>
    <property type="project" value="UniProtKB-KW"/>
</dbReference>
<feature type="binding site" evidence="10">
    <location>
        <position position="175"/>
    </location>
    <ligand>
        <name>Mg(2+)</name>
        <dbReference type="ChEBI" id="CHEBI:18420"/>
    </ligand>
</feature>
<evidence type="ECO:0000256" key="4">
    <source>
        <dbReference type="ARBA" id="ARBA00006171"/>
    </source>
</evidence>
<accession>A0A7V7PN93</accession>
<dbReference type="GO" id="GO:0046295">
    <property type="term" value="P:glycolate biosynthetic process"/>
    <property type="evidence" value="ECO:0007669"/>
    <property type="project" value="UniProtKB-UniRule"/>
</dbReference>
<dbReference type="SFLD" id="SFLDS00003">
    <property type="entry name" value="Haloacid_Dehalogenase"/>
    <property type="match status" value="1"/>
</dbReference>
<dbReference type="AlphaFoldDB" id="A0A7V7PN93"/>
<dbReference type="RefSeq" id="WP_150971081.1">
    <property type="nucleotide sequence ID" value="NZ_VZDO01000012.1"/>
</dbReference>
<keyword evidence="7 10" id="KW-0378">Hydrolase</keyword>
<dbReference type="InterPro" id="IPR023214">
    <property type="entry name" value="HAD_sf"/>
</dbReference>
<dbReference type="Pfam" id="PF13419">
    <property type="entry name" value="HAD_2"/>
    <property type="match status" value="1"/>
</dbReference>
<dbReference type="HAMAP" id="MF_00495">
    <property type="entry name" value="GPH_hydrolase_bact"/>
    <property type="match status" value="1"/>
</dbReference>
<comment type="caution">
    <text evidence="11">The sequence shown here is derived from an EMBL/GenBank/DDBJ whole genome shotgun (WGS) entry which is preliminary data.</text>
</comment>
<evidence type="ECO:0000256" key="7">
    <source>
        <dbReference type="ARBA" id="ARBA00022801"/>
    </source>
</evidence>
<evidence type="ECO:0000256" key="1">
    <source>
        <dbReference type="ARBA" id="ARBA00000830"/>
    </source>
</evidence>
<evidence type="ECO:0000256" key="5">
    <source>
        <dbReference type="ARBA" id="ARBA00013078"/>
    </source>
</evidence>
<dbReference type="InterPro" id="IPR037512">
    <property type="entry name" value="PGPase_prok"/>
</dbReference>
<dbReference type="GO" id="GO:0005975">
    <property type="term" value="P:carbohydrate metabolic process"/>
    <property type="evidence" value="ECO:0007669"/>
    <property type="project" value="InterPro"/>
</dbReference>
<dbReference type="NCBIfam" id="TIGR01449">
    <property type="entry name" value="PGP_bact"/>
    <property type="match status" value="1"/>
</dbReference>
<evidence type="ECO:0000256" key="2">
    <source>
        <dbReference type="ARBA" id="ARBA00001946"/>
    </source>
</evidence>
<proteinExistence type="inferred from homology"/>
<evidence type="ECO:0000313" key="11">
    <source>
        <dbReference type="EMBL" id="KAB0678851.1"/>
    </source>
</evidence>
<protein>
    <recommendedName>
        <fullName evidence="5 10">Phosphoglycolate phosphatase</fullName>
        <shortName evidence="10">PGP</shortName>
        <shortName evidence="10">PGPase</shortName>
        <ecNumber evidence="5 10">3.1.3.18</ecNumber>
    </recommendedName>
</protein>
<evidence type="ECO:0000256" key="3">
    <source>
        <dbReference type="ARBA" id="ARBA00004818"/>
    </source>
</evidence>
<evidence type="ECO:0000256" key="10">
    <source>
        <dbReference type="HAMAP-Rule" id="MF_00495"/>
    </source>
</evidence>
<dbReference type="SUPFAM" id="SSF56784">
    <property type="entry name" value="HAD-like"/>
    <property type="match status" value="1"/>
</dbReference>
<dbReference type="PANTHER" id="PTHR43434:SF23">
    <property type="entry name" value="PHOSPHOGLYCOLATE PHOSPHATASE"/>
    <property type="match status" value="1"/>
</dbReference>
<comment type="function">
    <text evidence="10">Specifically catalyzes the dephosphorylation of 2-phosphoglycolate. Is involved in the dissimilation of the intracellular 2-phosphoglycolate formed during the DNA repair of 3'-phosphoglycolate ends, a major class of DNA lesions induced by oxidative stress.</text>
</comment>
<dbReference type="PRINTS" id="PR00413">
    <property type="entry name" value="HADHALOGNASE"/>
</dbReference>
<dbReference type="Gene3D" id="1.10.150.240">
    <property type="entry name" value="Putative phosphatase, domain 2"/>
    <property type="match status" value="1"/>
</dbReference>
<dbReference type="GO" id="GO:0006281">
    <property type="term" value="P:DNA repair"/>
    <property type="evidence" value="ECO:0007669"/>
    <property type="project" value="TreeGrafter"/>
</dbReference>
<dbReference type="InterPro" id="IPR050155">
    <property type="entry name" value="HAD-like_hydrolase_sf"/>
</dbReference>
<name>A0A7V7PN93_9HYPH</name>
<evidence type="ECO:0000256" key="8">
    <source>
        <dbReference type="ARBA" id="ARBA00022842"/>
    </source>
</evidence>
<dbReference type="InterPro" id="IPR006439">
    <property type="entry name" value="HAD-SF_hydro_IA"/>
</dbReference>
<gene>
    <name evidence="11" type="primary">gph</name>
    <name evidence="11" type="ORF">F6X38_15330</name>
</gene>
<dbReference type="FunFam" id="3.40.50.1000:FF:000022">
    <property type="entry name" value="Phosphoglycolate phosphatase"/>
    <property type="match status" value="1"/>
</dbReference>
<reference evidence="11 12" key="1">
    <citation type="submission" date="2019-09" db="EMBL/GenBank/DDBJ databases">
        <title>YIM 132180 draft genome.</title>
        <authorList>
            <person name="Zhang K."/>
        </authorList>
    </citation>
    <scope>NUCLEOTIDE SEQUENCE [LARGE SCALE GENOMIC DNA]</scope>
    <source>
        <strain evidence="11 12">YIM 132180</strain>
    </source>
</reference>
<organism evidence="11 12">
    <name type="scientific">Plantimonas leprariae</name>
    <dbReference type="NCBI Taxonomy" id="2615207"/>
    <lineage>
        <taxon>Bacteria</taxon>
        <taxon>Pseudomonadati</taxon>
        <taxon>Pseudomonadota</taxon>
        <taxon>Alphaproteobacteria</taxon>
        <taxon>Hyphomicrobiales</taxon>
        <taxon>Aurantimonadaceae</taxon>
        <taxon>Plantimonas</taxon>
    </lineage>
</organism>
<dbReference type="SFLD" id="SFLDG01129">
    <property type="entry name" value="C1.5:_HAD__Beta-PGM__Phosphata"/>
    <property type="match status" value="1"/>
</dbReference>
<dbReference type="GO" id="GO:0008967">
    <property type="term" value="F:phosphoglycolate phosphatase activity"/>
    <property type="evidence" value="ECO:0007669"/>
    <property type="project" value="UniProtKB-UniRule"/>
</dbReference>
<feature type="binding site" evidence="10">
    <location>
        <position position="13"/>
    </location>
    <ligand>
        <name>Mg(2+)</name>
        <dbReference type="ChEBI" id="CHEBI:18420"/>
    </ligand>
</feature>
<comment type="catalytic activity">
    <reaction evidence="1 10">
        <text>2-phosphoglycolate + H2O = glycolate + phosphate</text>
        <dbReference type="Rhea" id="RHEA:14369"/>
        <dbReference type="ChEBI" id="CHEBI:15377"/>
        <dbReference type="ChEBI" id="CHEBI:29805"/>
        <dbReference type="ChEBI" id="CHEBI:43474"/>
        <dbReference type="ChEBI" id="CHEBI:58033"/>
        <dbReference type="EC" id="3.1.3.18"/>
    </reaction>
</comment>
<dbReference type="InterPro" id="IPR023198">
    <property type="entry name" value="PGP-like_dom2"/>
</dbReference>
<comment type="cofactor">
    <cofactor evidence="2 10">
        <name>Mg(2+)</name>
        <dbReference type="ChEBI" id="CHEBI:18420"/>
    </cofactor>
</comment>
<dbReference type="EC" id="3.1.3.18" evidence="5 10"/>
<comment type="similarity">
    <text evidence="4 10">Belongs to the HAD-like hydrolase superfamily. CbbY/CbbZ/Gph/YieH family.</text>
</comment>
<dbReference type="Gene3D" id="3.40.50.1000">
    <property type="entry name" value="HAD superfamily/HAD-like"/>
    <property type="match status" value="1"/>
</dbReference>
<keyword evidence="9 10" id="KW-0119">Carbohydrate metabolism</keyword>
<dbReference type="EMBL" id="VZDO01000012">
    <property type="protein sequence ID" value="KAB0678851.1"/>
    <property type="molecule type" value="Genomic_DNA"/>
</dbReference>
<keyword evidence="12" id="KW-1185">Reference proteome</keyword>
<dbReference type="PANTHER" id="PTHR43434">
    <property type="entry name" value="PHOSPHOGLYCOLATE PHOSPHATASE"/>
    <property type="match status" value="1"/>
</dbReference>